<keyword evidence="3" id="KW-0804">Transcription</keyword>
<dbReference type="Gene3D" id="2.60.120.10">
    <property type="entry name" value="Jelly Rolls"/>
    <property type="match status" value="1"/>
</dbReference>
<dbReference type="PANTHER" id="PTHR43280">
    <property type="entry name" value="ARAC-FAMILY TRANSCRIPTIONAL REGULATOR"/>
    <property type="match status" value="1"/>
</dbReference>
<dbReference type="GO" id="GO:0003700">
    <property type="term" value="F:DNA-binding transcription factor activity"/>
    <property type="evidence" value="ECO:0007669"/>
    <property type="project" value="InterPro"/>
</dbReference>
<proteinExistence type="predicted"/>
<dbReference type="EMBL" id="MPPL01000001">
    <property type="protein sequence ID" value="OKS87263.1"/>
    <property type="molecule type" value="Genomic_DNA"/>
</dbReference>
<dbReference type="InterPro" id="IPR003313">
    <property type="entry name" value="AraC-bd"/>
</dbReference>
<dbReference type="InterPro" id="IPR009057">
    <property type="entry name" value="Homeodomain-like_sf"/>
</dbReference>
<dbReference type="OrthoDB" id="9787988at2"/>
<evidence type="ECO:0000256" key="1">
    <source>
        <dbReference type="ARBA" id="ARBA00023015"/>
    </source>
</evidence>
<dbReference type="GO" id="GO:0043565">
    <property type="term" value="F:sequence-specific DNA binding"/>
    <property type="evidence" value="ECO:0007669"/>
    <property type="project" value="InterPro"/>
</dbReference>
<comment type="caution">
    <text evidence="5">The sequence shown here is derived from an EMBL/GenBank/DDBJ whole genome shotgun (WGS) entry which is preliminary data.</text>
</comment>
<evidence type="ECO:0000256" key="2">
    <source>
        <dbReference type="ARBA" id="ARBA00023125"/>
    </source>
</evidence>
<dbReference type="Pfam" id="PF12833">
    <property type="entry name" value="HTH_18"/>
    <property type="match status" value="1"/>
</dbReference>
<dbReference type="SUPFAM" id="SSF51182">
    <property type="entry name" value="RmlC-like cupins"/>
    <property type="match status" value="1"/>
</dbReference>
<sequence length="300" mass="34283">MKVLQFTIPVAHDKSIIFEMVNLPHFYPYLHRHHETQITWIQDGEGTLIVGNNMHAFAPGDIFLLGPDLPHLFKSNPEYFNGDEKKGVKAISLFFNPSGMLTPLLDMPEMKPLKAFLQQHQQGFKIPEDAFNEVSQTLLSTKNSFGPDQLIQFFQLLKTLQNINAKVDPLSSYGTSHSISENEGIRISNIYNYIMQHYSEPITLEDVANAAYMTPQAFCRYFKKHTGHTFISFLNEIRINEACKKLTDYKFDSISTVAYKCGFNSITNFNRVFRIIIGSSPREYLDNYGKNFSNLTKAAS</sequence>
<gene>
    <name evidence="5" type="ORF">RG47T_2722</name>
</gene>
<organism evidence="5 6">
    <name type="scientific">Mucilaginibacter polytrichastri</name>
    <dbReference type="NCBI Taxonomy" id="1302689"/>
    <lineage>
        <taxon>Bacteria</taxon>
        <taxon>Pseudomonadati</taxon>
        <taxon>Bacteroidota</taxon>
        <taxon>Sphingobacteriia</taxon>
        <taxon>Sphingobacteriales</taxon>
        <taxon>Sphingobacteriaceae</taxon>
        <taxon>Mucilaginibacter</taxon>
    </lineage>
</organism>
<keyword evidence="6" id="KW-1185">Reference proteome</keyword>
<dbReference type="Pfam" id="PF02311">
    <property type="entry name" value="AraC_binding"/>
    <property type="match status" value="1"/>
</dbReference>
<feature type="domain" description="HTH araC/xylS-type" evidence="4">
    <location>
        <begin position="188"/>
        <end position="287"/>
    </location>
</feature>
<name>A0A1Q5ZZR9_9SPHI</name>
<dbReference type="PANTHER" id="PTHR43280:SF27">
    <property type="entry name" value="TRANSCRIPTIONAL REGULATOR MTLR"/>
    <property type="match status" value="1"/>
</dbReference>
<protein>
    <recommendedName>
        <fullName evidence="4">HTH araC/xylS-type domain-containing protein</fullName>
    </recommendedName>
</protein>
<evidence type="ECO:0000256" key="3">
    <source>
        <dbReference type="ARBA" id="ARBA00023163"/>
    </source>
</evidence>
<dbReference type="Gene3D" id="1.10.10.60">
    <property type="entry name" value="Homeodomain-like"/>
    <property type="match status" value="2"/>
</dbReference>
<evidence type="ECO:0000259" key="4">
    <source>
        <dbReference type="PROSITE" id="PS01124"/>
    </source>
</evidence>
<dbReference type="PROSITE" id="PS01124">
    <property type="entry name" value="HTH_ARAC_FAMILY_2"/>
    <property type="match status" value="1"/>
</dbReference>
<dbReference type="Proteomes" id="UP000186720">
    <property type="component" value="Unassembled WGS sequence"/>
</dbReference>
<dbReference type="SMART" id="SM00342">
    <property type="entry name" value="HTH_ARAC"/>
    <property type="match status" value="1"/>
</dbReference>
<dbReference type="InterPro" id="IPR011051">
    <property type="entry name" value="RmlC_Cupin_sf"/>
</dbReference>
<accession>A0A1Q5ZZR9</accession>
<evidence type="ECO:0000313" key="5">
    <source>
        <dbReference type="EMBL" id="OKS87263.1"/>
    </source>
</evidence>
<dbReference type="STRING" id="1302689.RG47T_2722"/>
<dbReference type="SUPFAM" id="SSF46689">
    <property type="entry name" value="Homeodomain-like"/>
    <property type="match status" value="1"/>
</dbReference>
<evidence type="ECO:0000313" key="6">
    <source>
        <dbReference type="Proteomes" id="UP000186720"/>
    </source>
</evidence>
<keyword evidence="1" id="KW-0805">Transcription regulation</keyword>
<keyword evidence="2" id="KW-0238">DNA-binding</keyword>
<reference evidence="5 6" key="1">
    <citation type="submission" date="2016-11" db="EMBL/GenBank/DDBJ databases">
        <title>Whole Genome Sequencing of Mucilaginibacter polytrichastri RG4-7(T) isolated from the moss sample.</title>
        <authorList>
            <person name="Li Y."/>
        </authorList>
    </citation>
    <scope>NUCLEOTIDE SEQUENCE [LARGE SCALE GENOMIC DNA]</scope>
    <source>
        <strain evidence="5 6">RG4-7</strain>
    </source>
</reference>
<dbReference type="RefSeq" id="WP_074489907.1">
    <property type="nucleotide sequence ID" value="NZ_FPAM01000015.1"/>
</dbReference>
<dbReference type="InterPro" id="IPR018060">
    <property type="entry name" value="HTH_AraC"/>
</dbReference>
<dbReference type="AlphaFoldDB" id="A0A1Q5ZZR9"/>
<dbReference type="InterPro" id="IPR014710">
    <property type="entry name" value="RmlC-like_jellyroll"/>
</dbReference>